<accession>A0A9D4PZR5</accession>
<sequence>MAFAVAVVNGGGNPITTATIHTNSASVAEEAAIALALQAATRPATIYSDSRMAVRASSAGMVSSLAARIVRASQNSPRWTGDHRISWFPAHMEELSWFNPNITAPPSSVNARTMRG</sequence>
<gene>
    <name evidence="1" type="ORF">HPB52_012237</name>
</gene>
<evidence type="ECO:0000313" key="2">
    <source>
        <dbReference type="Proteomes" id="UP000821837"/>
    </source>
</evidence>
<dbReference type="Gene3D" id="3.30.420.10">
    <property type="entry name" value="Ribonuclease H-like superfamily/Ribonuclease H"/>
    <property type="match status" value="1"/>
</dbReference>
<dbReference type="InterPro" id="IPR036397">
    <property type="entry name" value="RNaseH_sf"/>
</dbReference>
<evidence type="ECO:0000313" key="1">
    <source>
        <dbReference type="EMBL" id="KAH7961804.1"/>
    </source>
</evidence>
<dbReference type="InterPro" id="IPR012337">
    <property type="entry name" value="RNaseH-like_sf"/>
</dbReference>
<comment type="caution">
    <text evidence="1">The sequence shown here is derived from an EMBL/GenBank/DDBJ whole genome shotgun (WGS) entry which is preliminary data.</text>
</comment>
<dbReference type="Proteomes" id="UP000821837">
    <property type="component" value="Chromosome 3"/>
</dbReference>
<dbReference type="GO" id="GO:0003676">
    <property type="term" value="F:nucleic acid binding"/>
    <property type="evidence" value="ECO:0007669"/>
    <property type="project" value="InterPro"/>
</dbReference>
<dbReference type="AlphaFoldDB" id="A0A9D4PZR5"/>
<protein>
    <submittedName>
        <fullName evidence="1">Uncharacterized protein</fullName>
    </submittedName>
</protein>
<dbReference type="SUPFAM" id="SSF53098">
    <property type="entry name" value="Ribonuclease H-like"/>
    <property type="match status" value="1"/>
</dbReference>
<organism evidence="1 2">
    <name type="scientific">Rhipicephalus sanguineus</name>
    <name type="common">Brown dog tick</name>
    <name type="synonym">Ixodes sanguineus</name>
    <dbReference type="NCBI Taxonomy" id="34632"/>
    <lineage>
        <taxon>Eukaryota</taxon>
        <taxon>Metazoa</taxon>
        <taxon>Ecdysozoa</taxon>
        <taxon>Arthropoda</taxon>
        <taxon>Chelicerata</taxon>
        <taxon>Arachnida</taxon>
        <taxon>Acari</taxon>
        <taxon>Parasitiformes</taxon>
        <taxon>Ixodida</taxon>
        <taxon>Ixodoidea</taxon>
        <taxon>Ixodidae</taxon>
        <taxon>Rhipicephalinae</taxon>
        <taxon>Rhipicephalus</taxon>
        <taxon>Rhipicephalus</taxon>
    </lineage>
</organism>
<keyword evidence="2" id="KW-1185">Reference proteome</keyword>
<reference evidence="1" key="2">
    <citation type="submission" date="2021-09" db="EMBL/GenBank/DDBJ databases">
        <authorList>
            <person name="Jia N."/>
            <person name="Wang J."/>
            <person name="Shi W."/>
            <person name="Du L."/>
            <person name="Sun Y."/>
            <person name="Zhan W."/>
            <person name="Jiang J."/>
            <person name="Wang Q."/>
            <person name="Zhang B."/>
            <person name="Ji P."/>
            <person name="Sakyi L.B."/>
            <person name="Cui X."/>
            <person name="Yuan T."/>
            <person name="Jiang B."/>
            <person name="Yang W."/>
            <person name="Lam T.T.-Y."/>
            <person name="Chang Q."/>
            <person name="Ding S."/>
            <person name="Wang X."/>
            <person name="Zhu J."/>
            <person name="Ruan X."/>
            <person name="Zhao L."/>
            <person name="Wei J."/>
            <person name="Que T."/>
            <person name="Du C."/>
            <person name="Cheng J."/>
            <person name="Dai P."/>
            <person name="Han X."/>
            <person name="Huang E."/>
            <person name="Gao Y."/>
            <person name="Liu J."/>
            <person name="Shao H."/>
            <person name="Ye R."/>
            <person name="Li L."/>
            <person name="Wei W."/>
            <person name="Wang X."/>
            <person name="Wang C."/>
            <person name="Huo Q."/>
            <person name="Li W."/>
            <person name="Guo W."/>
            <person name="Chen H."/>
            <person name="Chen S."/>
            <person name="Zhou L."/>
            <person name="Zhou L."/>
            <person name="Ni X."/>
            <person name="Tian J."/>
            <person name="Zhou Y."/>
            <person name="Sheng Y."/>
            <person name="Liu T."/>
            <person name="Pan Y."/>
            <person name="Xia L."/>
            <person name="Li J."/>
            <person name="Zhao F."/>
            <person name="Cao W."/>
        </authorList>
    </citation>
    <scope>NUCLEOTIDE SEQUENCE</scope>
    <source>
        <strain evidence="1">Rsan-2018</strain>
        <tissue evidence="1">Larvae</tissue>
    </source>
</reference>
<dbReference type="EMBL" id="JABSTV010001249">
    <property type="protein sequence ID" value="KAH7961804.1"/>
    <property type="molecule type" value="Genomic_DNA"/>
</dbReference>
<name>A0A9D4PZR5_RHISA</name>
<reference evidence="1" key="1">
    <citation type="journal article" date="2020" name="Cell">
        <title>Large-Scale Comparative Analyses of Tick Genomes Elucidate Their Genetic Diversity and Vector Capacities.</title>
        <authorList>
            <consortium name="Tick Genome and Microbiome Consortium (TIGMIC)"/>
            <person name="Jia N."/>
            <person name="Wang J."/>
            <person name="Shi W."/>
            <person name="Du L."/>
            <person name="Sun Y."/>
            <person name="Zhan W."/>
            <person name="Jiang J.F."/>
            <person name="Wang Q."/>
            <person name="Zhang B."/>
            <person name="Ji P."/>
            <person name="Bell-Sakyi L."/>
            <person name="Cui X.M."/>
            <person name="Yuan T.T."/>
            <person name="Jiang B.G."/>
            <person name="Yang W.F."/>
            <person name="Lam T.T."/>
            <person name="Chang Q.C."/>
            <person name="Ding S.J."/>
            <person name="Wang X.J."/>
            <person name="Zhu J.G."/>
            <person name="Ruan X.D."/>
            <person name="Zhao L."/>
            <person name="Wei J.T."/>
            <person name="Ye R.Z."/>
            <person name="Que T.C."/>
            <person name="Du C.H."/>
            <person name="Zhou Y.H."/>
            <person name="Cheng J.X."/>
            <person name="Dai P.F."/>
            <person name="Guo W.B."/>
            <person name="Han X.H."/>
            <person name="Huang E.J."/>
            <person name="Li L.F."/>
            <person name="Wei W."/>
            <person name="Gao Y.C."/>
            <person name="Liu J.Z."/>
            <person name="Shao H.Z."/>
            <person name="Wang X."/>
            <person name="Wang C.C."/>
            <person name="Yang T.C."/>
            <person name="Huo Q.B."/>
            <person name="Li W."/>
            <person name="Chen H.Y."/>
            <person name="Chen S.E."/>
            <person name="Zhou L.G."/>
            <person name="Ni X.B."/>
            <person name="Tian J.H."/>
            <person name="Sheng Y."/>
            <person name="Liu T."/>
            <person name="Pan Y.S."/>
            <person name="Xia L.Y."/>
            <person name="Li J."/>
            <person name="Zhao F."/>
            <person name="Cao W.C."/>
        </authorList>
    </citation>
    <scope>NUCLEOTIDE SEQUENCE</scope>
    <source>
        <strain evidence="1">Rsan-2018</strain>
    </source>
</reference>
<proteinExistence type="predicted"/>